<dbReference type="RefSeq" id="WP_157897582.1">
    <property type="nucleotide sequence ID" value="NZ_LT629971.1"/>
</dbReference>
<protein>
    <recommendedName>
        <fullName evidence="4">Transmembrane protein</fullName>
    </recommendedName>
</protein>
<dbReference type="AlphaFoldDB" id="A0A1H6IZ77"/>
<feature type="transmembrane region" description="Helical" evidence="1">
    <location>
        <begin position="289"/>
        <end position="311"/>
    </location>
</feature>
<dbReference type="EMBL" id="LT629971">
    <property type="protein sequence ID" value="SEH51886.1"/>
    <property type="molecule type" value="Genomic_DNA"/>
</dbReference>
<gene>
    <name evidence="2" type="ORF">SAMN04489835_0872</name>
</gene>
<keyword evidence="1" id="KW-1133">Transmembrane helix</keyword>
<dbReference type="OrthoDB" id="3463898at2"/>
<feature type="transmembrane region" description="Helical" evidence="1">
    <location>
        <begin position="331"/>
        <end position="350"/>
    </location>
</feature>
<keyword evidence="1" id="KW-0472">Membrane</keyword>
<feature type="transmembrane region" description="Helical" evidence="1">
    <location>
        <begin position="522"/>
        <end position="543"/>
    </location>
</feature>
<sequence length="561" mass="57075">MIPAYALLLALAVTAPLLQPGYLLLRDAVSTPRSYLSDAALGLSEAAPRALPQDFLVALASSAFDGGVVVKVLLIVGLWLAGWGAARLAAAVLPEAGLGGQFVAATLAVWNPYVAERLLQGHWSLLVGFGCLPWVAVAMLRLRAAASWSALGALVFWIGLAGLTPTGLMLAATVASACVCVAGEGLSRWRCLAVGLGAAVVAALPWLTAAAVAQSLSSSQAQGVGAFAARAEPGLGTLISLAGLGGIWNSDAVPASRATLFAVVATAVLLGVVALGLPAAARRPAAVPLLVLAAVAVVVPAAMATGPGVATVEALIRSLPGLGIVRDGQKWVALAMPGYVVAGAGAVLALRRVPVAATAAVCCAALIAVLPDLAWGVGGKVSAVQYPPGWARVAALINDEPLPVAVLPVDSMRRFEWAGDAPVLDPLPRWVRADVLSTGDLQIGGRTVPGEGQRARVVQDLLLSGADRDSLAAAGVGWVVVESGNASLELPVAYTDDDITLYRVGGSAPAAEGRGVVLAAHWAWLAMLLIPPSARLLTLLLGFRVRKRALGEEGVSPGRRR</sequence>
<feature type="transmembrane region" description="Helical" evidence="1">
    <location>
        <begin position="258"/>
        <end position="277"/>
    </location>
</feature>
<feature type="transmembrane region" description="Helical" evidence="1">
    <location>
        <begin position="122"/>
        <end position="140"/>
    </location>
</feature>
<proteinExistence type="predicted"/>
<evidence type="ECO:0000256" key="1">
    <source>
        <dbReference type="SAM" id="Phobius"/>
    </source>
</evidence>
<feature type="transmembrane region" description="Helical" evidence="1">
    <location>
        <begin position="193"/>
        <end position="213"/>
    </location>
</feature>
<dbReference type="STRING" id="370526.SAMN04489835_0872"/>
<feature type="transmembrane region" description="Helical" evidence="1">
    <location>
        <begin position="55"/>
        <end position="81"/>
    </location>
</feature>
<organism evidence="2 3">
    <name type="scientific">Mycolicibacterium rutilum</name>
    <name type="common">Mycobacterium rutilum</name>
    <dbReference type="NCBI Taxonomy" id="370526"/>
    <lineage>
        <taxon>Bacteria</taxon>
        <taxon>Bacillati</taxon>
        <taxon>Actinomycetota</taxon>
        <taxon>Actinomycetes</taxon>
        <taxon>Mycobacteriales</taxon>
        <taxon>Mycobacteriaceae</taxon>
        <taxon>Mycolicibacterium</taxon>
    </lineage>
</organism>
<evidence type="ECO:0000313" key="2">
    <source>
        <dbReference type="EMBL" id="SEH51886.1"/>
    </source>
</evidence>
<feature type="transmembrane region" description="Helical" evidence="1">
    <location>
        <begin position="357"/>
        <end position="378"/>
    </location>
</feature>
<accession>A0A1H6IZ77</accession>
<name>A0A1H6IZ77_MYCRU</name>
<evidence type="ECO:0000313" key="3">
    <source>
        <dbReference type="Proteomes" id="UP000182915"/>
    </source>
</evidence>
<reference evidence="3" key="1">
    <citation type="submission" date="2016-10" db="EMBL/GenBank/DDBJ databases">
        <authorList>
            <person name="Varghese N."/>
            <person name="Submissions S."/>
        </authorList>
    </citation>
    <scope>NUCLEOTIDE SEQUENCE [LARGE SCALE GENOMIC DNA]</scope>
    <source>
        <strain evidence="3">DSM 45405</strain>
    </source>
</reference>
<evidence type="ECO:0008006" key="4">
    <source>
        <dbReference type="Google" id="ProtNLM"/>
    </source>
</evidence>
<dbReference type="Proteomes" id="UP000182915">
    <property type="component" value="Chromosome I"/>
</dbReference>
<feature type="transmembrane region" description="Helical" evidence="1">
    <location>
        <begin position="88"/>
        <end position="110"/>
    </location>
</feature>
<keyword evidence="3" id="KW-1185">Reference proteome</keyword>
<keyword evidence="1" id="KW-0812">Transmembrane</keyword>